<evidence type="ECO:0000313" key="2">
    <source>
        <dbReference type="EMBL" id="RST74201.1"/>
    </source>
</evidence>
<dbReference type="RefSeq" id="WP_126050624.1">
    <property type="nucleotide sequence ID" value="NZ_QYTV02000004.1"/>
</dbReference>
<keyword evidence="3" id="KW-1185">Reference proteome</keyword>
<dbReference type="Gene3D" id="2.60.40.10">
    <property type="entry name" value="Immunoglobulins"/>
    <property type="match status" value="1"/>
</dbReference>
<dbReference type="InterPro" id="IPR013783">
    <property type="entry name" value="Ig-like_fold"/>
</dbReference>
<dbReference type="InterPro" id="IPR041498">
    <property type="entry name" value="Big_6"/>
</dbReference>
<dbReference type="Pfam" id="PF17936">
    <property type="entry name" value="Big_6"/>
    <property type="match status" value="1"/>
</dbReference>
<protein>
    <recommendedName>
        <fullName evidence="1">Bacterial Ig domain-containing protein</fullName>
    </recommendedName>
</protein>
<gene>
    <name evidence="2" type="ORF">D4T97_011015</name>
</gene>
<dbReference type="AlphaFoldDB" id="A0A429XZF7"/>
<comment type="caution">
    <text evidence="2">The sequence shown here is derived from an EMBL/GenBank/DDBJ whole genome shotgun (WGS) entry which is preliminary data.</text>
</comment>
<dbReference type="EMBL" id="QYTV02000004">
    <property type="protein sequence ID" value="RST74201.1"/>
    <property type="molecule type" value="Genomic_DNA"/>
</dbReference>
<accession>A0A429XZF7</accession>
<dbReference type="Proteomes" id="UP000287156">
    <property type="component" value="Unassembled WGS sequence"/>
</dbReference>
<proteinExistence type="predicted"/>
<evidence type="ECO:0000259" key="1">
    <source>
        <dbReference type="Pfam" id="PF17936"/>
    </source>
</evidence>
<sequence>MTRKAETRSKLTVKASGKVIGTATAAKNGKFTVTLKTTRKAGTVLQVHSKDKAGNVGKAAKVTVTKN</sequence>
<name>A0A429XZF7_9BACI</name>
<reference evidence="2" key="1">
    <citation type="submission" date="2018-12" db="EMBL/GenBank/DDBJ databases">
        <authorList>
            <person name="Sun L."/>
            <person name="Chen Z."/>
        </authorList>
    </citation>
    <scope>NUCLEOTIDE SEQUENCE [LARGE SCALE GENOMIC DNA]</scope>
    <source>
        <strain evidence="2">3-2-2</strain>
    </source>
</reference>
<dbReference type="OrthoDB" id="2776339at2"/>
<organism evidence="2 3">
    <name type="scientific">Siminovitchia acidinfaciens</name>
    <dbReference type="NCBI Taxonomy" id="2321395"/>
    <lineage>
        <taxon>Bacteria</taxon>
        <taxon>Bacillati</taxon>
        <taxon>Bacillota</taxon>
        <taxon>Bacilli</taxon>
        <taxon>Bacillales</taxon>
        <taxon>Bacillaceae</taxon>
        <taxon>Siminovitchia</taxon>
    </lineage>
</organism>
<feature type="domain" description="Bacterial Ig" evidence="1">
    <location>
        <begin position="4"/>
        <end position="65"/>
    </location>
</feature>
<evidence type="ECO:0000313" key="3">
    <source>
        <dbReference type="Proteomes" id="UP000287156"/>
    </source>
</evidence>